<comment type="caution">
    <text evidence="1">The sequence shown here is derived from an EMBL/GenBank/DDBJ whole genome shotgun (WGS) entry which is preliminary data.</text>
</comment>
<accession>A0A2P4XDX0</accession>
<reference evidence="1 2" key="1">
    <citation type="journal article" date="2017" name="Genome Biol. Evol.">
        <title>Phytophthora megakarya and P. palmivora, closely related causal agents of cacao black pod rot, underwent increases in genome sizes and gene numbers by different mechanisms.</title>
        <authorList>
            <person name="Ali S.S."/>
            <person name="Shao J."/>
            <person name="Lary D.J."/>
            <person name="Kronmiller B."/>
            <person name="Shen D."/>
            <person name="Strem M.D."/>
            <person name="Amoako-Attah I."/>
            <person name="Akrofi A.Y."/>
            <person name="Begoude B.A."/>
            <person name="Ten Hoopen G.M."/>
            <person name="Coulibaly K."/>
            <person name="Kebe B.I."/>
            <person name="Melnick R.L."/>
            <person name="Guiltinan M.J."/>
            <person name="Tyler B.M."/>
            <person name="Meinhardt L.W."/>
            <person name="Bailey B.A."/>
        </authorList>
    </citation>
    <scope>NUCLEOTIDE SEQUENCE [LARGE SCALE GENOMIC DNA]</scope>
    <source>
        <strain evidence="2">sbr112.9</strain>
    </source>
</reference>
<name>A0A2P4XDX0_9STRA</name>
<organism evidence="1 2">
    <name type="scientific">Phytophthora palmivora</name>
    <dbReference type="NCBI Taxonomy" id="4796"/>
    <lineage>
        <taxon>Eukaryota</taxon>
        <taxon>Sar</taxon>
        <taxon>Stramenopiles</taxon>
        <taxon>Oomycota</taxon>
        <taxon>Peronosporomycetes</taxon>
        <taxon>Peronosporales</taxon>
        <taxon>Peronosporaceae</taxon>
        <taxon>Phytophthora</taxon>
    </lineage>
</organism>
<gene>
    <name evidence="1" type="ORF">PHPALM_20814</name>
</gene>
<evidence type="ECO:0000313" key="2">
    <source>
        <dbReference type="Proteomes" id="UP000237271"/>
    </source>
</evidence>
<evidence type="ECO:0000313" key="1">
    <source>
        <dbReference type="EMBL" id="POM63746.1"/>
    </source>
</evidence>
<sequence>MSEGQVAARRYGYRGITGSLQYFFRGTGLGIFDAVRELSNLLTRYNRTHWDAARQVLKHLTGTSTYGLSKQGGVSFSTVEAELFALSEGTKESELLWYLLCEMGFSQKMPGQVRCDSNAAVTGSHEHLA</sequence>
<dbReference type="EMBL" id="NCKW01011321">
    <property type="protein sequence ID" value="POM63746.1"/>
    <property type="molecule type" value="Genomic_DNA"/>
</dbReference>
<proteinExistence type="predicted"/>
<dbReference type="OrthoDB" id="115318at2759"/>
<protein>
    <submittedName>
        <fullName evidence="1">Polyprotein</fullName>
    </submittedName>
</protein>
<dbReference type="Proteomes" id="UP000237271">
    <property type="component" value="Unassembled WGS sequence"/>
</dbReference>
<dbReference type="AlphaFoldDB" id="A0A2P4XDX0"/>
<keyword evidence="2" id="KW-1185">Reference proteome</keyword>